<dbReference type="InterPro" id="IPR046508">
    <property type="entry name" value="DUF6686"/>
</dbReference>
<evidence type="ECO:0000313" key="2">
    <source>
        <dbReference type="Proteomes" id="UP001597094"/>
    </source>
</evidence>
<proteinExistence type="predicted"/>
<organism evidence="1 2">
    <name type="scientific">Pontibacter rugosus</name>
    <dbReference type="NCBI Taxonomy" id="1745966"/>
    <lineage>
        <taxon>Bacteria</taxon>
        <taxon>Pseudomonadati</taxon>
        <taxon>Bacteroidota</taxon>
        <taxon>Cytophagia</taxon>
        <taxon>Cytophagales</taxon>
        <taxon>Hymenobacteraceae</taxon>
        <taxon>Pontibacter</taxon>
    </lineage>
</organism>
<comment type="caution">
    <text evidence="1">The sequence shown here is derived from an EMBL/GenBank/DDBJ whole genome shotgun (WGS) entry which is preliminary data.</text>
</comment>
<dbReference type="EMBL" id="JBHTLD010000017">
    <property type="protein sequence ID" value="MFD1185253.1"/>
    <property type="molecule type" value="Genomic_DNA"/>
</dbReference>
<dbReference type="Proteomes" id="UP001597094">
    <property type="component" value="Unassembled WGS sequence"/>
</dbReference>
<gene>
    <name evidence="1" type="ORF">ACFQ2O_03470</name>
</gene>
<accession>A0ABW3SKN5</accession>
<keyword evidence="2" id="KW-1185">Reference proteome</keyword>
<sequence length="105" mass="12410">MCDTRTLSSRNNTYISHCVGCRSVSLWHNNLIVSFTPEQFFAFSNLIRRYSFADGAMPFPDELERIMIRLPHKDFTMAFTEAEWENLGEVVEEALYMRQIYEMLE</sequence>
<evidence type="ECO:0000313" key="1">
    <source>
        <dbReference type="EMBL" id="MFD1185253.1"/>
    </source>
</evidence>
<dbReference type="Pfam" id="PF20391">
    <property type="entry name" value="DUF6686"/>
    <property type="match status" value="1"/>
</dbReference>
<name>A0ABW3SKN5_9BACT</name>
<protein>
    <submittedName>
        <fullName evidence="1">DUF6686 family protein</fullName>
    </submittedName>
</protein>
<dbReference type="RefSeq" id="WP_377522969.1">
    <property type="nucleotide sequence ID" value="NZ_JBHTLD010000017.1"/>
</dbReference>
<reference evidence="2" key="1">
    <citation type="journal article" date="2019" name="Int. J. Syst. Evol. Microbiol.">
        <title>The Global Catalogue of Microorganisms (GCM) 10K type strain sequencing project: providing services to taxonomists for standard genome sequencing and annotation.</title>
        <authorList>
            <consortium name="The Broad Institute Genomics Platform"/>
            <consortium name="The Broad Institute Genome Sequencing Center for Infectious Disease"/>
            <person name="Wu L."/>
            <person name="Ma J."/>
        </authorList>
    </citation>
    <scope>NUCLEOTIDE SEQUENCE [LARGE SCALE GENOMIC DNA]</scope>
    <source>
        <strain evidence="2">JCM 31319</strain>
    </source>
</reference>